<sequence>MAGNRTNDVTVHCSFCGKNQDEVKKIIAGNGVFICNECVELSQEIIREELAEEVLSDLTEVPKPKELLEILDSYVIGQDRAKRALAVAVYNHYKRISFTESQEDQDVDLQKSNILMIGPTGSGKTFLAQTLAKSLNVPFAIADATALTEAGYVGEDVENILLKLIQAADYNVERAERGIIYVDEIDKIAKKGENVSITRDVSGEGVQQALLKIIEGTVASVPPQGGRKHPQQEMIQINTKNILFIVGGAFDGIEDIVKQRLGEKIIGFGQNNKKVDDKSSYMQEIISEDIQKFGLIPEFIGRLPVLAALEQLTVDDLVKILTEPKNALVKQYKTLLSYDGVELEFDQDALEAIAQKAIERKTGARGLRSIIEETMLDLMFEIPSQEDVTCVRITKEAVEGTDKPILETA</sequence>
<evidence type="ECO:0000256" key="5">
    <source>
        <dbReference type="ARBA" id="ARBA00023186"/>
    </source>
</evidence>
<dbReference type="GO" id="GO:0051082">
    <property type="term" value="F:unfolded protein binding"/>
    <property type="evidence" value="ECO:0007669"/>
    <property type="project" value="UniProtKB-UniRule"/>
</dbReference>
<feature type="binding site" evidence="6 7">
    <location>
        <position position="38"/>
    </location>
    <ligand>
        <name>Zn(2+)</name>
        <dbReference type="ChEBI" id="CHEBI:29105"/>
    </ligand>
</feature>
<keyword evidence="9" id="KW-0645">Protease</keyword>
<dbReference type="GO" id="GO:0051603">
    <property type="term" value="P:proteolysis involved in protein catabolic process"/>
    <property type="evidence" value="ECO:0007669"/>
    <property type="project" value="TreeGrafter"/>
</dbReference>
<accession>A0A7X9LBX9</accession>
<dbReference type="PROSITE" id="PS51902">
    <property type="entry name" value="CLPX_ZB"/>
    <property type="match status" value="1"/>
</dbReference>
<keyword evidence="2 6" id="KW-0547">Nucleotide-binding</keyword>
<dbReference type="AlphaFoldDB" id="A0A7X9LBX9"/>
<evidence type="ECO:0000256" key="3">
    <source>
        <dbReference type="ARBA" id="ARBA00022833"/>
    </source>
</evidence>
<dbReference type="GO" id="GO:0005524">
    <property type="term" value="F:ATP binding"/>
    <property type="evidence" value="ECO:0007669"/>
    <property type="project" value="UniProtKB-UniRule"/>
</dbReference>
<evidence type="ECO:0000256" key="2">
    <source>
        <dbReference type="ARBA" id="ARBA00022741"/>
    </source>
</evidence>
<dbReference type="GO" id="GO:0009376">
    <property type="term" value="C:HslUV protease complex"/>
    <property type="evidence" value="ECO:0007669"/>
    <property type="project" value="TreeGrafter"/>
</dbReference>
<feature type="binding site" evidence="6 7">
    <location>
        <position position="13"/>
    </location>
    <ligand>
        <name>Zn(2+)</name>
        <dbReference type="ChEBI" id="CHEBI:29105"/>
    </ligand>
</feature>
<feature type="binding site" evidence="6 7">
    <location>
        <position position="16"/>
    </location>
    <ligand>
        <name>Zn(2+)</name>
        <dbReference type="ChEBI" id="CHEBI:29105"/>
    </ligand>
</feature>
<keyword evidence="5 6" id="KW-0143">Chaperone</keyword>
<keyword evidence="1 6" id="KW-0479">Metal-binding</keyword>
<organism evidence="9 10">
    <name type="scientific">Streptococcus ratti</name>
    <dbReference type="NCBI Taxonomy" id="1341"/>
    <lineage>
        <taxon>Bacteria</taxon>
        <taxon>Bacillati</taxon>
        <taxon>Bacillota</taxon>
        <taxon>Bacilli</taxon>
        <taxon>Lactobacillales</taxon>
        <taxon>Streptococcaceae</taxon>
        <taxon>Streptococcus</taxon>
    </lineage>
</organism>
<dbReference type="GO" id="GO:0046983">
    <property type="term" value="F:protein dimerization activity"/>
    <property type="evidence" value="ECO:0007669"/>
    <property type="project" value="UniProtKB-UniRule"/>
</dbReference>
<evidence type="ECO:0000256" key="4">
    <source>
        <dbReference type="ARBA" id="ARBA00022840"/>
    </source>
</evidence>
<gene>
    <name evidence="6 9" type="primary">clpX</name>
    <name evidence="9" type="ORF">HHO37_00655</name>
</gene>
<reference evidence="9 10" key="1">
    <citation type="submission" date="2020-04" db="EMBL/GenBank/DDBJ databases">
        <title>MicrobeNet Type strains.</title>
        <authorList>
            <person name="Nicholson A.C."/>
        </authorList>
    </citation>
    <scope>NUCLEOTIDE SEQUENCE [LARGE SCALE GENOMIC DNA]</scope>
    <source>
        <strain evidence="9 10">DSM 22768</strain>
    </source>
</reference>
<dbReference type="InterPro" id="IPR004487">
    <property type="entry name" value="Clp_protease_ATP-bd_su_ClpX"/>
</dbReference>
<dbReference type="NCBIfam" id="NF003745">
    <property type="entry name" value="PRK05342.1"/>
    <property type="match status" value="1"/>
</dbReference>
<protein>
    <recommendedName>
        <fullName evidence="6">ATP-dependent Clp protease ATP-binding subunit ClpX</fullName>
    </recommendedName>
</protein>
<dbReference type="Gene3D" id="6.20.220.10">
    <property type="entry name" value="ClpX chaperone, C4-type zinc finger domain"/>
    <property type="match status" value="1"/>
</dbReference>
<dbReference type="SMART" id="SM00994">
    <property type="entry name" value="zf-C4_ClpX"/>
    <property type="match status" value="1"/>
</dbReference>
<keyword evidence="3 6" id="KW-0862">Zinc</keyword>
<dbReference type="Gene3D" id="3.40.50.300">
    <property type="entry name" value="P-loop containing nucleotide triphosphate hydrolases"/>
    <property type="match status" value="1"/>
</dbReference>
<evidence type="ECO:0000259" key="8">
    <source>
        <dbReference type="PROSITE" id="PS51902"/>
    </source>
</evidence>
<dbReference type="Proteomes" id="UP000532121">
    <property type="component" value="Unassembled WGS sequence"/>
</dbReference>
<evidence type="ECO:0000256" key="7">
    <source>
        <dbReference type="PROSITE-ProRule" id="PRU01250"/>
    </source>
</evidence>
<dbReference type="InterPro" id="IPR003959">
    <property type="entry name" value="ATPase_AAA_core"/>
</dbReference>
<dbReference type="SMART" id="SM01086">
    <property type="entry name" value="ClpB_D2-small"/>
    <property type="match status" value="1"/>
</dbReference>
<dbReference type="EMBL" id="JABASA010000001">
    <property type="protein sequence ID" value="NMD48211.1"/>
    <property type="molecule type" value="Genomic_DNA"/>
</dbReference>
<dbReference type="InterPro" id="IPR010603">
    <property type="entry name" value="Znf_CppX_C4"/>
</dbReference>
<dbReference type="GO" id="GO:0016887">
    <property type="term" value="F:ATP hydrolysis activity"/>
    <property type="evidence" value="ECO:0007669"/>
    <property type="project" value="InterPro"/>
</dbReference>
<dbReference type="InterPro" id="IPR050052">
    <property type="entry name" value="ATP-dep_Clp_protease_ClpX"/>
</dbReference>
<feature type="domain" description="ClpX-type ZB" evidence="8">
    <location>
        <begin position="1"/>
        <end position="54"/>
    </location>
</feature>
<evidence type="ECO:0000313" key="10">
    <source>
        <dbReference type="Proteomes" id="UP000532121"/>
    </source>
</evidence>
<feature type="binding site" evidence="6">
    <location>
        <begin position="119"/>
        <end position="126"/>
    </location>
    <ligand>
        <name>ATP</name>
        <dbReference type="ChEBI" id="CHEBI:30616"/>
    </ligand>
</feature>
<dbReference type="SUPFAM" id="SSF57716">
    <property type="entry name" value="Glucocorticoid receptor-like (DNA-binding domain)"/>
    <property type="match status" value="1"/>
</dbReference>
<dbReference type="InterPro" id="IPR059188">
    <property type="entry name" value="Znf_CLPX-like"/>
</dbReference>
<dbReference type="InterPro" id="IPR019489">
    <property type="entry name" value="Clp_ATPase_C"/>
</dbReference>
<dbReference type="Pfam" id="PF10431">
    <property type="entry name" value="ClpB_D2-small"/>
    <property type="match status" value="1"/>
</dbReference>
<comment type="similarity">
    <text evidence="6 7">Belongs to the ClpX chaperone family.</text>
</comment>
<keyword evidence="4 6" id="KW-0067">ATP-binding</keyword>
<dbReference type="PANTHER" id="PTHR48102">
    <property type="entry name" value="ATP-DEPENDENT CLP PROTEASE ATP-BINDING SUBUNIT CLPX-LIKE, MITOCHONDRIAL-RELATED"/>
    <property type="match status" value="1"/>
</dbReference>
<dbReference type="RefSeq" id="WP_003088137.1">
    <property type="nucleotide sequence ID" value="NZ_CP043405.1"/>
</dbReference>
<dbReference type="GO" id="GO:0008270">
    <property type="term" value="F:zinc ion binding"/>
    <property type="evidence" value="ECO:0007669"/>
    <property type="project" value="UniProtKB-UniRule"/>
</dbReference>
<dbReference type="FunFam" id="1.10.8.60:FF:000002">
    <property type="entry name" value="ATP-dependent Clp protease ATP-binding subunit ClpX"/>
    <property type="match status" value="1"/>
</dbReference>
<dbReference type="HAMAP" id="MF_00175">
    <property type="entry name" value="ClpX"/>
    <property type="match status" value="1"/>
</dbReference>
<evidence type="ECO:0000256" key="1">
    <source>
        <dbReference type="ARBA" id="ARBA00022723"/>
    </source>
</evidence>
<dbReference type="InterPro" id="IPR046425">
    <property type="entry name" value="ClpX_bact"/>
</dbReference>
<proteinExistence type="inferred from homology"/>
<dbReference type="GO" id="GO:0008233">
    <property type="term" value="F:peptidase activity"/>
    <property type="evidence" value="ECO:0007669"/>
    <property type="project" value="UniProtKB-KW"/>
</dbReference>
<comment type="function">
    <text evidence="6">ATP-dependent specificity component of the Clp protease. It directs the protease to specific substrates. Can perform chaperone functions in the absence of ClpP.</text>
</comment>
<dbReference type="FunFam" id="3.40.50.300:FF:000005">
    <property type="entry name" value="ATP-dependent Clp protease ATP-binding subunit ClpX"/>
    <property type="match status" value="1"/>
</dbReference>
<dbReference type="Pfam" id="PF06689">
    <property type="entry name" value="zf-C4_ClpX"/>
    <property type="match status" value="1"/>
</dbReference>
<dbReference type="Gene3D" id="1.10.8.60">
    <property type="match status" value="1"/>
</dbReference>
<dbReference type="CDD" id="cd19497">
    <property type="entry name" value="RecA-like_ClpX"/>
    <property type="match status" value="1"/>
</dbReference>
<feature type="binding site" evidence="6 7">
    <location>
        <position position="35"/>
    </location>
    <ligand>
        <name>Zn(2+)</name>
        <dbReference type="ChEBI" id="CHEBI:29105"/>
    </ligand>
</feature>
<keyword evidence="9" id="KW-0378">Hydrolase</keyword>
<dbReference type="InterPro" id="IPR038366">
    <property type="entry name" value="Znf_CppX_C4_sf"/>
</dbReference>
<comment type="subunit">
    <text evidence="6">Component of the ClpX-ClpP complex. Forms a hexameric ring that, in the presence of ATP, binds to fourteen ClpP subunits assembled into a disk-like structure with a central cavity, resembling the structure of eukaryotic proteasomes.</text>
</comment>
<dbReference type="NCBIfam" id="TIGR00382">
    <property type="entry name" value="clpX"/>
    <property type="match status" value="1"/>
</dbReference>
<dbReference type="GO" id="GO:0140662">
    <property type="term" value="F:ATP-dependent protein folding chaperone"/>
    <property type="evidence" value="ECO:0007669"/>
    <property type="project" value="InterPro"/>
</dbReference>
<comment type="caution">
    <text evidence="9">The sequence shown here is derived from an EMBL/GenBank/DDBJ whole genome shotgun (WGS) entry which is preliminary data.</text>
</comment>
<dbReference type="InterPro" id="IPR003593">
    <property type="entry name" value="AAA+_ATPase"/>
</dbReference>
<dbReference type="SMART" id="SM00382">
    <property type="entry name" value="AAA"/>
    <property type="match status" value="1"/>
</dbReference>
<evidence type="ECO:0000313" key="9">
    <source>
        <dbReference type="EMBL" id="NMD48211.1"/>
    </source>
</evidence>
<dbReference type="PANTHER" id="PTHR48102:SF7">
    <property type="entry name" value="ATP-DEPENDENT CLP PROTEASE ATP-BINDING SUBUNIT CLPX-LIKE, MITOCHONDRIAL"/>
    <property type="match status" value="1"/>
</dbReference>
<dbReference type="InterPro" id="IPR027417">
    <property type="entry name" value="P-loop_NTPase"/>
</dbReference>
<name>A0A7X9LBX9_STRRT</name>
<dbReference type="SUPFAM" id="SSF52540">
    <property type="entry name" value="P-loop containing nucleoside triphosphate hydrolases"/>
    <property type="match status" value="1"/>
</dbReference>
<dbReference type="GO" id="GO:0051301">
    <property type="term" value="P:cell division"/>
    <property type="evidence" value="ECO:0007669"/>
    <property type="project" value="TreeGrafter"/>
</dbReference>
<evidence type="ECO:0000256" key="6">
    <source>
        <dbReference type="HAMAP-Rule" id="MF_00175"/>
    </source>
</evidence>
<dbReference type="Pfam" id="PF07724">
    <property type="entry name" value="AAA_2"/>
    <property type="match status" value="1"/>
</dbReference>